<keyword evidence="3" id="KW-0732">Signal</keyword>
<keyword evidence="2" id="KW-0813">Transport</keyword>
<reference evidence="5" key="1">
    <citation type="submission" date="2018-06" db="EMBL/GenBank/DDBJ databases">
        <title>Paenibacillus xerothermodurans sp. nov. an extremely dry heat resistant spore forming bacterium isolated from the soil of Cape Canaveral, Florida.</title>
        <authorList>
            <person name="Seuylemezian A."/>
            <person name="Kaur N."/>
            <person name="Patil P."/>
            <person name="Patil P."/>
            <person name="Mayilraj S."/>
            <person name="Vaishampayan P."/>
        </authorList>
    </citation>
    <scope>NUCLEOTIDE SEQUENCE [LARGE SCALE GENOMIC DNA]</scope>
    <source>
        <strain evidence="5">ATCC 27380</strain>
    </source>
</reference>
<name>A0A2W1NW73_PAEXE</name>
<evidence type="ECO:0000313" key="5">
    <source>
        <dbReference type="EMBL" id="PZE22793.1"/>
    </source>
</evidence>
<comment type="caution">
    <text evidence="5">The sequence shown here is derived from an EMBL/GenBank/DDBJ whole genome shotgun (WGS) entry which is preliminary data.</text>
</comment>
<dbReference type="NCBIfam" id="NF037995">
    <property type="entry name" value="TRAP_S1"/>
    <property type="match status" value="1"/>
</dbReference>
<dbReference type="Gene3D" id="3.40.190.170">
    <property type="entry name" value="Bacterial extracellular solute-binding protein, family 7"/>
    <property type="match status" value="1"/>
</dbReference>
<dbReference type="InterPro" id="IPR018389">
    <property type="entry name" value="DctP_fam"/>
</dbReference>
<dbReference type="PANTHER" id="PTHR33376:SF7">
    <property type="entry name" value="C4-DICARBOXYLATE-BINDING PROTEIN DCTB"/>
    <property type="match status" value="1"/>
</dbReference>
<dbReference type="PIRSF" id="PIRSF006470">
    <property type="entry name" value="DctB"/>
    <property type="match status" value="1"/>
</dbReference>
<dbReference type="Proteomes" id="UP000214746">
    <property type="component" value="Unassembled WGS sequence"/>
</dbReference>
<gene>
    <name evidence="5" type="ORF">CBW46_003255</name>
</gene>
<dbReference type="NCBIfam" id="TIGR00787">
    <property type="entry name" value="dctP"/>
    <property type="match status" value="1"/>
</dbReference>
<keyword evidence="6" id="KW-1185">Reference proteome</keyword>
<dbReference type="CDD" id="cd13603">
    <property type="entry name" value="PBP2_TRAP_Siap_TeaA_like"/>
    <property type="match status" value="1"/>
</dbReference>
<dbReference type="InterPro" id="IPR038404">
    <property type="entry name" value="TRAP_DctP_sf"/>
</dbReference>
<dbReference type="PANTHER" id="PTHR33376">
    <property type="match status" value="1"/>
</dbReference>
<sequence length="355" mass="38827">MMNSLGMKLGTVALIAALTMTGCGNYGGQKTDTANTTKPENTVTDSGKPAITIKASHGDPESSPRHKGLAQFAKTVDEKSQGRIKVTIYPNGQLSNGNNQTMIEQLQTGTLQMATVSNLVFSNFEKKFGALSLPFLFNDRQKAYNAVDGPVGTELLSTLEAKGIQGVGYWEGGFRQITNSKKAIATPEDLQGLKIRVPEITMYQSLYKKLGATATPMAFGELFSAMEQKVVDGQENPLVTIDSAKFQEVQKHVTIWDYSWDALIVGFNKKFWDGLDDESKKIITDAVKEAGTYERGLVAQGDKDLIDKLAKDGMTVTQLSDQQKQAFRAKVADVYKEVESEYIAELIDKLVEAAK</sequence>
<dbReference type="OrthoDB" id="9776801at2"/>
<feature type="region of interest" description="Disordered" evidence="4">
    <location>
        <begin position="26"/>
        <end position="50"/>
    </location>
</feature>
<evidence type="ECO:0000256" key="3">
    <source>
        <dbReference type="ARBA" id="ARBA00022729"/>
    </source>
</evidence>
<dbReference type="AlphaFoldDB" id="A0A2W1NW73"/>
<dbReference type="Pfam" id="PF03480">
    <property type="entry name" value="DctP"/>
    <property type="match status" value="1"/>
</dbReference>
<evidence type="ECO:0000313" key="6">
    <source>
        <dbReference type="Proteomes" id="UP000214746"/>
    </source>
</evidence>
<proteinExistence type="inferred from homology"/>
<dbReference type="RefSeq" id="WP_089198561.1">
    <property type="nucleotide sequence ID" value="NZ_NHRJ02000001.1"/>
</dbReference>
<feature type="compositionally biased region" description="Polar residues" evidence="4">
    <location>
        <begin position="28"/>
        <end position="45"/>
    </location>
</feature>
<dbReference type="GO" id="GO:0030288">
    <property type="term" value="C:outer membrane-bounded periplasmic space"/>
    <property type="evidence" value="ECO:0007669"/>
    <property type="project" value="InterPro"/>
</dbReference>
<organism evidence="5 6">
    <name type="scientific">Paenibacillus xerothermodurans</name>
    <dbReference type="NCBI Taxonomy" id="1977292"/>
    <lineage>
        <taxon>Bacteria</taxon>
        <taxon>Bacillati</taxon>
        <taxon>Bacillota</taxon>
        <taxon>Bacilli</taxon>
        <taxon>Bacillales</taxon>
        <taxon>Paenibacillaceae</taxon>
        <taxon>Paenibacillus</taxon>
    </lineage>
</organism>
<dbReference type="GO" id="GO:0055085">
    <property type="term" value="P:transmembrane transport"/>
    <property type="evidence" value="ECO:0007669"/>
    <property type="project" value="InterPro"/>
</dbReference>
<protein>
    <submittedName>
        <fullName evidence="5">C4-dicarboxylate ABC transporter substrate-binding protein</fullName>
    </submittedName>
</protein>
<evidence type="ECO:0000256" key="4">
    <source>
        <dbReference type="SAM" id="MobiDB-lite"/>
    </source>
</evidence>
<evidence type="ECO:0000256" key="2">
    <source>
        <dbReference type="ARBA" id="ARBA00022448"/>
    </source>
</evidence>
<dbReference type="EMBL" id="NHRJ02000001">
    <property type="protein sequence ID" value="PZE22793.1"/>
    <property type="molecule type" value="Genomic_DNA"/>
</dbReference>
<comment type="similarity">
    <text evidence="1">Belongs to the bacterial solute-binding protein 7 family.</text>
</comment>
<accession>A0A2W1NW73</accession>
<dbReference type="InterPro" id="IPR004682">
    <property type="entry name" value="TRAP_DctP"/>
</dbReference>
<evidence type="ECO:0000256" key="1">
    <source>
        <dbReference type="ARBA" id="ARBA00009023"/>
    </source>
</evidence>